<keyword evidence="4" id="KW-0325">Glycoprotein</keyword>
<dbReference type="CDD" id="cd00087">
    <property type="entry name" value="FReD"/>
    <property type="match status" value="1"/>
</dbReference>
<dbReference type="Pfam" id="PF00147">
    <property type="entry name" value="Fibrinogen_C"/>
    <property type="match status" value="1"/>
</dbReference>
<name>A0A914W5P4_9BILA</name>
<dbReference type="InterPro" id="IPR014716">
    <property type="entry name" value="Fibrinogen_a/b/g_C_1"/>
</dbReference>
<dbReference type="Gene3D" id="3.90.215.10">
    <property type="entry name" value="Gamma Fibrinogen, chain A, domain 1"/>
    <property type="match status" value="1"/>
</dbReference>
<dbReference type="SUPFAM" id="SSF56496">
    <property type="entry name" value="Fibrinogen C-terminal domain-like"/>
    <property type="match status" value="1"/>
</dbReference>
<dbReference type="NCBIfam" id="NF040941">
    <property type="entry name" value="GGGWT_bact"/>
    <property type="match status" value="1"/>
</dbReference>
<dbReference type="AlphaFoldDB" id="A0A914W5P4"/>
<feature type="chain" id="PRO_5037295448" evidence="6">
    <location>
        <begin position="19"/>
        <end position="456"/>
    </location>
</feature>
<organism evidence="8 9">
    <name type="scientific">Plectus sambesii</name>
    <dbReference type="NCBI Taxonomy" id="2011161"/>
    <lineage>
        <taxon>Eukaryota</taxon>
        <taxon>Metazoa</taxon>
        <taxon>Ecdysozoa</taxon>
        <taxon>Nematoda</taxon>
        <taxon>Chromadorea</taxon>
        <taxon>Plectida</taxon>
        <taxon>Plectina</taxon>
        <taxon>Plectoidea</taxon>
        <taxon>Plectidae</taxon>
        <taxon>Plectus</taxon>
    </lineage>
</organism>
<dbReference type="WBParaSite" id="PSAMB.scaffold323size56620.g4634.t1">
    <property type="protein sequence ID" value="PSAMB.scaffold323size56620.g4634.t1"/>
    <property type="gene ID" value="PSAMB.scaffold323size56620.g4634"/>
</dbReference>
<proteinExistence type="predicted"/>
<evidence type="ECO:0000256" key="5">
    <source>
        <dbReference type="SAM" id="MobiDB-lite"/>
    </source>
</evidence>
<dbReference type="InterPro" id="IPR020837">
    <property type="entry name" value="Fibrinogen_CS"/>
</dbReference>
<keyword evidence="8" id="KW-1185">Reference proteome</keyword>
<keyword evidence="2" id="KW-0964">Secreted</keyword>
<feature type="signal peptide" evidence="6">
    <location>
        <begin position="1"/>
        <end position="18"/>
    </location>
</feature>
<dbReference type="Proteomes" id="UP000887566">
    <property type="component" value="Unplaced"/>
</dbReference>
<dbReference type="GO" id="GO:0030674">
    <property type="term" value="F:protein-macromolecule adaptor activity"/>
    <property type="evidence" value="ECO:0007669"/>
    <property type="project" value="TreeGrafter"/>
</dbReference>
<dbReference type="SMART" id="SM00186">
    <property type="entry name" value="FBG"/>
    <property type="match status" value="1"/>
</dbReference>
<evidence type="ECO:0000256" key="6">
    <source>
        <dbReference type="SAM" id="SignalP"/>
    </source>
</evidence>
<evidence type="ECO:0000256" key="4">
    <source>
        <dbReference type="ARBA" id="ARBA00023180"/>
    </source>
</evidence>
<keyword evidence="3" id="KW-1015">Disulfide bond</keyword>
<evidence type="ECO:0000313" key="9">
    <source>
        <dbReference type="WBParaSite" id="PSAMB.scaffold323size56620.g4634.t1"/>
    </source>
</evidence>
<dbReference type="PROSITE" id="PS00514">
    <property type="entry name" value="FIBRINOGEN_C_1"/>
    <property type="match status" value="1"/>
</dbReference>
<dbReference type="GO" id="GO:0034116">
    <property type="term" value="P:positive regulation of heterotypic cell-cell adhesion"/>
    <property type="evidence" value="ECO:0007669"/>
    <property type="project" value="TreeGrafter"/>
</dbReference>
<keyword evidence="6" id="KW-0732">Signal</keyword>
<evidence type="ECO:0000259" key="7">
    <source>
        <dbReference type="PROSITE" id="PS51406"/>
    </source>
</evidence>
<feature type="region of interest" description="Disordered" evidence="5">
    <location>
        <begin position="165"/>
        <end position="224"/>
    </location>
</feature>
<accession>A0A914W5P4</accession>
<dbReference type="PANTHER" id="PTHR47221">
    <property type="entry name" value="FIBRINOGEN ALPHA CHAIN"/>
    <property type="match status" value="1"/>
</dbReference>
<dbReference type="InterPro" id="IPR036056">
    <property type="entry name" value="Fibrinogen-like_C"/>
</dbReference>
<evidence type="ECO:0000256" key="2">
    <source>
        <dbReference type="ARBA" id="ARBA00022525"/>
    </source>
</evidence>
<reference evidence="9" key="1">
    <citation type="submission" date="2022-11" db="UniProtKB">
        <authorList>
            <consortium name="WormBaseParasite"/>
        </authorList>
    </citation>
    <scope>IDENTIFICATION</scope>
</reference>
<sequence length="456" mass="48863">MLVKVALLAATCLICVNCYSIGESYFKDLASKSGNICSDGGCTCNEGETCCKENNEYYCCSGADSTCCGGGNCCHKDKPTCSTCGGIAGVYTCCEAEETECCDTVCCKKGHCVFSKCWFGKEPVPSFLTNRRLKPEGPSEKCIEVTTASPGQTTSTASITTLSTAAPSTTPTITPTTTPTTTTTTTTSTTTTTATTTPTTTTTTPTTTSTTTTTTPSTTTTTTAGEQHKDCAGWLKAGKTTSGLYTITTTSDSFSVYCDMTTDGGGWIVMQRRIDGTVNFTRNWEDYSNGFGQPDGEFWLGNVRISDISLADVQTMRIELTDCREMTYNEVYPQFSISDKQSNFTLNISGSASGTAGDSLTSGCPDQFCQNGMAFTTFDRDNDKFPIGNCAVYQTGGWWYNSCGNSDLNGLYYPNCICTSCSPFQTGIFWHSYNNNAGNGYSFKVVEIKIRPASFP</sequence>
<dbReference type="InterPro" id="IPR037579">
    <property type="entry name" value="FIB_ANG-like"/>
</dbReference>
<dbReference type="GO" id="GO:0005201">
    <property type="term" value="F:extracellular matrix structural constituent"/>
    <property type="evidence" value="ECO:0007669"/>
    <property type="project" value="TreeGrafter"/>
</dbReference>
<evidence type="ECO:0000313" key="8">
    <source>
        <dbReference type="Proteomes" id="UP000887566"/>
    </source>
</evidence>
<evidence type="ECO:0000256" key="1">
    <source>
        <dbReference type="ARBA" id="ARBA00004613"/>
    </source>
</evidence>
<comment type="subcellular location">
    <subcellularLocation>
        <location evidence="1">Secreted</location>
    </subcellularLocation>
</comment>
<dbReference type="PROSITE" id="PS51406">
    <property type="entry name" value="FIBRINOGEN_C_2"/>
    <property type="match status" value="1"/>
</dbReference>
<dbReference type="InterPro" id="IPR002181">
    <property type="entry name" value="Fibrinogen_a/b/g_C_dom"/>
</dbReference>
<protein>
    <submittedName>
        <fullName evidence="9">Fibrinogen C-terminal domain-containing protein</fullName>
    </submittedName>
</protein>
<dbReference type="PANTHER" id="PTHR47221:SF5">
    <property type="entry name" value="FIBRINOGEN C-TERMINAL DOMAIN-CONTAINING PROTEIN"/>
    <property type="match status" value="1"/>
</dbReference>
<dbReference type="GO" id="GO:0005577">
    <property type="term" value="C:fibrinogen complex"/>
    <property type="evidence" value="ECO:0007669"/>
    <property type="project" value="TreeGrafter"/>
</dbReference>
<feature type="domain" description="Fibrinogen C-terminal" evidence="7">
    <location>
        <begin position="222"/>
        <end position="454"/>
    </location>
</feature>
<evidence type="ECO:0000256" key="3">
    <source>
        <dbReference type="ARBA" id="ARBA00023157"/>
    </source>
</evidence>